<dbReference type="NCBIfam" id="NF041023">
    <property type="entry name" value="PP0621_fam"/>
    <property type="match status" value="1"/>
</dbReference>
<organism evidence="1 2">
    <name type="scientific">Nitrosomonas eutropha</name>
    <dbReference type="NCBI Taxonomy" id="916"/>
    <lineage>
        <taxon>Bacteria</taxon>
        <taxon>Pseudomonadati</taxon>
        <taxon>Pseudomonadota</taxon>
        <taxon>Betaproteobacteria</taxon>
        <taxon>Nitrosomonadales</taxon>
        <taxon>Nitrosomonadaceae</taxon>
        <taxon>Nitrosomonas</taxon>
    </lineage>
</organism>
<reference evidence="1 2" key="1">
    <citation type="submission" date="2018-04" db="EMBL/GenBank/DDBJ databases">
        <title>Active sludge and wastewater microbial communities from Klosterneuburg, Austria.</title>
        <authorList>
            <person name="Wagner M."/>
        </authorList>
    </citation>
    <scope>NUCLEOTIDE SEQUENCE [LARGE SCALE GENOMIC DNA]</scope>
    <source>
        <strain evidence="1 2">Nm 57</strain>
    </source>
</reference>
<evidence type="ECO:0000313" key="2">
    <source>
        <dbReference type="Proteomes" id="UP000247780"/>
    </source>
</evidence>
<gene>
    <name evidence="1" type="ORF">C8R14_11715</name>
</gene>
<name>A0ABX5M651_9PROT</name>
<dbReference type="RefSeq" id="WP_074456064.1">
    <property type="nucleotide sequence ID" value="NZ_FMTW01000014.1"/>
</dbReference>
<comment type="caution">
    <text evidence="1">The sequence shown here is derived from an EMBL/GenBank/DDBJ whole genome shotgun (WGS) entry which is preliminary data.</text>
</comment>
<protein>
    <recommendedName>
        <fullName evidence="3">TRASH domain-containing protein</fullName>
    </recommendedName>
</protein>
<accession>A0ABX5M651</accession>
<proteinExistence type="predicted"/>
<dbReference type="EMBL" id="QICQ01000017">
    <property type="protein sequence ID" value="PXV80207.1"/>
    <property type="molecule type" value="Genomic_DNA"/>
</dbReference>
<dbReference type="InterPro" id="IPR049708">
    <property type="entry name" value="PP0621-like"/>
</dbReference>
<dbReference type="Proteomes" id="UP000247780">
    <property type="component" value="Unassembled WGS sequence"/>
</dbReference>
<evidence type="ECO:0008006" key="3">
    <source>
        <dbReference type="Google" id="ProtNLM"/>
    </source>
</evidence>
<evidence type="ECO:0000313" key="1">
    <source>
        <dbReference type="EMBL" id="PXV80207.1"/>
    </source>
</evidence>
<sequence>MIFKWIILIALGFLVFWLLKPFRGKQKHSVDTTPGAIEDMVRCTYCGVHLPESEGIIGDGQHFCCVEHRQLYLQSRSCHK</sequence>
<keyword evidence="2" id="KW-1185">Reference proteome</keyword>